<gene>
    <name evidence="3" type="ORF">G8770_02875</name>
</gene>
<proteinExistence type="inferred from homology"/>
<dbReference type="PANTHER" id="PTHR42901:SF1">
    <property type="entry name" value="ALCOHOL DEHYDROGENASE"/>
    <property type="match status" value="1"/>
</dbReference>
<dbReference type="EMBL" id="JAAONZ010000002">
    <property type="protein sequence ID" value="NHO64488.1"/>
    <property type="molecule type" value="Genomic_DNA"/>
</dbReference>
<dbReference type="Proteomes" id="UP000787472">
    <property type="component" value="Unassembled WGS sequence"/>
</dbReference>
<dbReference type="AlphaFoldDB" id="A0A9E5JQ02"/>
<dbReference type="InterPro" id="IPR002347">
    <property type="entry name" value="SDR_fam"/>
</dbReference>
<keyword evidence="2" id="KW-0560">Oxidoreductase</keyword>
<reference evidence="3" key="1">
    <citation type="submission" date="2020-03" db="EMBL/GenBank/DDBJ databases">
        <authorList>
            <person name="Guo F."/>
        </authorList>
    </citation>
    <scope>NUCLEOTIDE SEQUENCE</scope>
    <source>
        <strain evidence="3">JCM 30134</strain>
    </source>
</reference>
<dbReference type="NCBIfam" id="NF006509">
    <property type="entry name" value="PRK08945.1"/>
    <property type="match status" value="1"/>
</dbReference>
<dbReference type="InterPro" id="IPR036291">
    <property type="entry name" value="NAD(P)-bd_dom_sf"/>
</dbReference>
<dbReference type="SUPFAM" id="SSF51735">
    <property type="entry name" value="NAD(P)-binding Rossmann-fold domains"/>
    <property type="match status" value="1"/>
</dbReference>
<dbReference type="Pfam" id="PF00106">
    <property type="entry name" value="adh_short"/>
    <property type="match status" value="1"/>
</dbReference>
<dbReference type="RefSeq" id="WP_167181583.1">
    <property type="nucleotide sequence ID" value="NZ_JAAONZ010000002.1"/>
</dbReference>
<keyword evidence="4" id="KW-1185">Reference proteome</keyword>
<comment type="caution">
    <text evidence="3">The sequence shown here is derived from an EMBL/GenBank/DDBJ whole genome shotgun (WGS) entry which is preliminary data.</text>
</comment>
<evidence type="ECO:0000313" key="3">
    <source>
        <dbReference type="EMBL" id="NHO64488.1"/>
    </source>
</evidence>
<evidence type="ECO:0000313" key="4">
    <source>
        <dbReference type="Proteomes" id="UP000787472"/>
    </source>
</evidence>
<comment type="similarity">
    <text evidence="1">Belongs to the short-chain dehydrogenases/reductases (SDR) family.</text>
</comment>
<dbReference type="PANTHER" id="PTHR42901">
    <property type="entry name" value="ALCOHOL DEHYDROGENASE"/>
    <property type="match status" value="1"/>
</dbReference>
<organism evidence="3 4">
    <name type="scientific">Pseudomaricurvus hydrocarbonicus</name>
    <dbReference type="NCBI Taxonomy" id="1470433"/>
    <lineage>
        <taxon>Bacteria</taxon>
        <taxon>Pseudomonadati</taxon>
        <taxon>Pseudomonadota</taxon>
        <taxon>Gammaproteobacteria</taxon>
        <taxon>Cellvibrionales</taxon>
        <taxon>Cellvibrionaceae</taxon>
        <taxon>Pseudomaricurvus</taxon>
    </lineage>
</organism>
<dbReference type="Gene3D" id="3.40.50.720">
    <property type="entry name" value="NAD(P)-binding Rossmann-like Domain"/>
    <property type="match status" value="1"/>
</dbReference>
<accession>A0A9E5JQ02</accession>
<dbReference type="PRINTS" id="PR00081">
    <property type="entry name" value="GDHRDH"/>
</dbReference>
<dbReference type="GO" id="GO:0016491">
    <property type="term" value="F:oxidoreductase activity"/>
    <property type="evidence" value="ECO:0007669"/>
    <property type="project" value="UniProtKB-KW"/>
</dbReference>
<protein>
    <submittedName>
        <fullName evidence="3">YciK family oxidoreductase</fullName>
    </submittedName>
</protein>
<name>A0A9E5JQ02_9GAMM</name>
<evidence type="ECO:0000256" key="1">
    <source>
        <dbReference type="ARBA" id="ARBA00006484"/>
    </source>
</evidence>
<sequence length="254" mass="27100">MTMNTLPSGYTPRPDLLKDKIIVVTGAGAGIGRSAALSFAAHGATVVLLGRTIQKLETVYDEIEAAGGPQPAIYPINFEGACAKDFDDLAQAMFDEFGKVDGLLHNAADLGERTPLNNYAPDTWIRVMQVNVNAPFMLTRALLPVMNHAPAGSIVFTGSSVGYEGRAFWGAYAASKAANENMMQTLAQELEGTTKIRANSINPGATRTQMRAAAYPAEDPSGVKPAEDLMPLYLYLMGDDSVAVSGQQFEYSTV</sequence>
<evidence type="ECO:0000256" key="2">
    <source>
        <dbReference type="ARBA" id="ARBA00023002"/>
    </source>
</evidence>